<dbReference type="PANTHER" id="PTHR47990">
    <property type="entry name" value="2-OXOGLUTARATE (2OG) AND FE(II)-DEPENDENT OXYGENASE SUPERFAMILY PROTEIN-RELATED"/>
    <property type="match status" value="1"/>
</dbReference>
<dbReference type="EMBL" id="OX459121">
    <property type="protein sequence ID" value="CAI9101310.1"/>
    <property type="molecule type" value="Genomic_DNA"/>
</dbReference>
<dbReference type="InterPro" id="IPR044861">
    <property type="entry name" value="IPNS-like_FE2OG_OXY"/>
</dbReference>
<dbReference type="SUPFAM" id="SSF51197">
    <property type="entry name" value="Clavaminate synthase-like"/>
    <property type="match status" value="1"/>
</dbReference>
<dbReference type="Pfam" id="PF03171">
    <property type="entry name" value="2OG-FeII_Oxy"/>
    <property type="match status" value="1"/>
</dbReference>
<evidence type="ECO:0000256" key="5">
    <source>
        <dbReference type="ARBA" id="ARBA00076740"/>
    </source>
</evidence>
<dbReference type="AlphaFoldDB" id="A0AAV1D2G7"/>
<dbReference type="Gene3D" id="2.60.120.330">
    <property type="entry name" value="B-lactam Antibiotic, Isopenicillin N Synthase, Chain"/>
    <property type="match status" value="1"/>
</dbReference>
<feature type="domain" description="Fe2OG dioxygenase" evidence="7">
    <location>
        <begin position="162"/>
        <end position="266"/>
    </location>
</feature>
<comment type="similarity">
    <text evidence="6">Belongs to the iron/ascorbate-dependent oxidoreductase family.</text>
</comment>
<evidence type="ECO:0000313" key="9">
    <source>
        <dbReference type="Proteomes" id="UP001161247"/>
    </source>
</evidence>
<evidence type="ECO:0000259" key="7">
    <source>
        <dbReference type="PROSITE" id="PS51471"/>
    </source>
</evidence>
<protein>
    <recommendedName>
        <fullName evidence="4">2-oxoglutarate-dependent dioxygenase DAO</fullName>
    </recommendedName>
    <alternativeName>
        <fullName evidence="5">Protein DIOXYGENASE FOR AUXIN OXIDATION</fullName>
    </alternativeName>
</protein>
<evidence type="ECO:0000256" key="4">
    <source>
        <dbReference type="ARBA" id="ARBA00074102"/>
    </source>
</evidence>
<reference evidence="8" key="1">
    <citation type="submission" date="2023-03" db="EMBL/GenBank/DDBJ databases">
        <authorList>
            <person name="Julca I."/>
        </authorList>
    </citation>
    <scope>NUCLEOTIDE SEQUENCE</scope>
</reference>
<evidence type="ECO:0000313" key="8">
    <source>
        <dbReference type="EMBL" id="CAI9101310.1"/>
    </source>
</evidence>
<dbReference type="GO" id="GO:0002238">
    <property type="term" value="P:response to molecule of fungal origin"/>
    <property type="evidence" value="ECO:0007669"/>
    <property type="project" value="UniProtKB-ARBA"/>
</dbReference>
<keyword evidence="9" id="KW-1185">Reference proteome</keyword>
<name>A0AAV1D2G7_OLDCO</name>
<gene>
    <name evidence="8" type="ORF">OLC1_LOCUS10927</name>
</gene>
<organism evidence="8 9">
    <name type="scientific">Oldenlandia corymbosa var. corymbosa</name>
    <dbReference type="NCBI Taxonomy" id="529605"/>
    <lineage>
        <taxon>Eukaryota</taxon>
        <taxon>Viridiplantae</taxon>
        <taxon>Streptophyta</taxon>
        <taxon>Embryophyta</taxon>
        <taxon>Tracheophyta</taxon>
        <taxon>Spermatophyta</taxon>
        <taxon>Magnoliopsida</taxon>
        <taxon>eudicotyledons</taxon>
        <taxon>Gunneridae</taxon>
        <taxon>Pentapetalae</taxon>
        <taxon>asterids</taxon>
        <taxon>lamiids</taxon>
        <taxon>Gentianales</taxon>
        <taxon>Rubiaceae</taxon>
        <taxon>Rubioideae</taxon>
        <taxon>Spermacoceae</taxon>
        <taxon>Hedyotis-Oldenlandia complex</taxon>
        <taxon>Oldenlandia</taxon>
    </lineage>
</organism>
<dbReference type="GO" id="GO:0046872">
    <property type="term" value="F:metal ion binding"/>
    <property type="evidence" value="ECO:0007669"/>
    <property type="project" value="UniProtKB-KW"/>
</dbReference>
<dbReference type="InterPro" id="IPR026992">
    <property type="entry name" value="DIOX_N"/>
</dbReference>
<keyword evidence="6" id="KW-0560">Oxidoreductase</keyword>
<dbReference type="InterPro" id="IPR050231">
    <property type="entry name" value="Iron_ascorbate_oxido_reductase"/>
</dbReference>
<dbReference type="GO" id="GO:0009805">
    <property type="term" value="P:coumarin biosynthetic process"/>
    <property type="evidence" value="ECO:0007669"/>
    <property type="project" value="UniProtKB-ARBA"/>
</dbReference>
<dbReference type="Pfam" id="PF14226">
    <property type="entry name" value="DIOX_N"/>
    <property type="match status" value="1"/>
</dbReference>
<dbReference type="InterPro" id="IPR027443">
    <property type="entry name" value="IPNS-like_sf"/>
</dbReference>
<dbReference type="Proteomes" id="UP001161247">
    <property type="component" value="Chromosome 4"/>
</dbReference>
<comment type="function">
    <text evidence="3">2-oxoglutarate-dependent dioxygenase essential for auxin catabolism and maintenance of auxin homeostasis in reproductive organs. Catalyzes the irreversible oxidation of indole-3-acetic acid (IAA) to the biologically inactive 2-oxoindole-3-acetic acid (OxIAA).</text>
</comment>
<evidence type="ECO:0000256" key="1">
    <source>
        <dbReference type="ARBA" id="ARBA00022723"/>
    </source>
</evidence>
<dbReference type="PROSITE" id="PS51471">
    <property type="entry name" value="FE2OG_OXY"/>
    <property type="match status" value="1"/>
</dbReference>
<dbReference type="FunFam" id="2.60.120.330:FF:000017">
    <property type="entry name" value="2-oxoglutarate-dependent dioxygenase DAO"/>
    <property type="match status" value="1"/>
</dbReference>
<keyword evidence="1 6" id="KW-0479">Metal-binding</keyword>
<evidence type="ECO:0000256" key="6">
    <source>
        <dbReference type="RuleBase" id="RU003682"/>
    </source>
</evidence>
<evidence type="ECO:0000256" key="2">
    <source>
        <dbReference type="ARBA" id="ARBA00023004"/>
    </source>
</evidence>
<dbReference type="GO" id="GO:0016706">
    <property type="term" value="F:2-oxoglutarate-dependent dioxygenase activity"/>
    <property type="evidence" value="ECO:0007669"/>
    <property type="project" value="UniProtKB-ARBA"/>
</dbReference>
<accession>A0AAV1D2G7</accession>
<dbReference type="InterPro" id="IPR005123">
    <property type="entry name" value="Oxoglu/Fe-dep_dioxygenase_dom"/>
</dbReference>
<sequence length="316" mass="35542">MASQKAPNLPIIDISKAKRTSGTPSWLESCATIRHALEEYGCFLALYDEIASKLKNEVFDLARELFDLPLETKIKNTRNMIDGYIGQLPNAPLHESTGITEATTDEGVEYFTNLMWPTGNDRFRNAISSYAKLVGELENLLNKMVFESYGAGKYIEQHIESTTCVLRLFSYKPFQEGLENGEIGTNIHTDKGFLSIIHQKGVNGLRVQTRDGQWIHVDFPPDSFVIMAGDAYEAWSNGRIYSAKHQVIMTGDQPRYSVILFSFKEGTVEIPEEVVDEEHPLQYKPFENMELLQYYYSGTPSDMSGSAAKSFCGITA</sequence>
<proteinExistence type="inferred from homology"/>
<keyword evidence="2 6" id="KW-0408">Iron</keyword>
<evidence type="ECO:0000256" key="3">
    <source>
        <dbReference type="ARBA" id="ARBA00054658"/>
    </source>
</evidence>